<proteinExistence type="predicted"/>
<comment type="caution">
    <text evidence="1">The sequence shown here is derived from an EMBL/GenBank/DDBJ whole genome shotgun (WGS) entry which is preliminary data.</text>
</comment>
<reference evidence="1" key="1">
    <citation type="submission" date="2024-02" db="EMBL/GenBank/DDBJ databases">
        <title>Metagenome Assembled Genome of Zalaria obscura JY119.</title>
        <authorList>
            <person name="Vighnesh L."/>
            <person name="Jagadeeshwari U."/>
            <person name="Venkata Ramana C."/>
            <person name="Sasikala C."/>
        </authorList>
    </citation>
    <scope>NUCLEOTIDE SEQUENCE</scope>
    <source>
        <strain evidence="1">JY119</strain>
    </source>
</reference>
<sequence>MAEEQNNTVPVEAQPVRSCSKRDARTISLNDPQTTASEPVTEPTTASTEAAERTGRTQSCFWPPTSCSAWMVNTALTRLDKEELEGAKTAKMSKALQEAYEIAKEDHDLDYFKKMLADYQQAAKEAEEERLQKEAEKEAAAAEKKEKAEKAKAEKATKKSRKSNAGLDGDEMDVDATPKSSKKRKKEADSEGEGKPKKTPKSIKLSAGKTPNGESAKKKSKKTVTKPKSEGEEDGPEAAEEITEAQKLERREKADEEFNFKKRSTELLDAWNAAIEGNAAPAESTPAATNGETKAESAAPAATEESANAEEKADETRDDSAEKELTKEPASAPVETTEPGNDAKGEADVTMTDAKEDKPAETEAAEKAAEAPASTTEETAAA</sequence>
<evidence type="ECO:0000313" key="1">
    <source>
        <dbReference type="EMBL" id="KAK8205504.1"/>
    </source>
</evidence>
<gene>
    <name evidence="1" type="ORF">M8818_004873</name>
</gene>
<dbReference type="EMBL" id="JAMKPW020000024">
    <property type="protein sequence ID" value="KAK8205504.1"/>
    <property type="molecule type" value="Genomic_DNA"/>
</dbReference>
<keyword evidence="2" id="KW-1185">Reference proteome</keyword>
<organism evidence="1 2">
    <name type="scientific">Zalaria obscura</name>
    <dbReference type="NCBI Taxonomy" id="2024903"/>
    <lineage>
        <taxon>Eukaryota</taxon>
        <taxon>Fungi</taxon>
        <taxon>Dikarya</taxon>
        <taxon>Ascomycota</taxon>
        <taxon>Pezizomycotina</taxon>
        <taxon>Dothideomycetes</taxon>
        <taxon>Dothideomycetidae</taxon>
        <taxon>Dothideales</taxon>
        <taxon>Zalariaceae</taxon>
        <taxon>Zalaria</taxon>
    </lineage>
</organism>
<evidence type="ECO:0000313" key="2">
    <source>
        <dbReference type="Proteomes" id="UP001320706"/>
    </source>
</evidence>
<name>A0ACC3SA99_9PEZI</name>
<accession>A0ACC3SA99</accession>
<protein>
    <submittedName>
        <fullName evidence="1">Uncharacterized protein</fullName>
    </submittedName>
</protein>
<dbReference type="Proteomes" id="UP001320706">
    <property type="component" value="Unassembled WGS sequence"/>
</dbReference>